<dbReference type="EMBL" id="CAJVPU010034999">
    <property type="protein sequence ID" value="CAG8726744.1"/>
    <property type="molecule type" value="Genomic_DNA"/>
</dbReference>
<reference evidence="1" key="1">
    <citation type="submission" date="2021-06" db="EMBL/GenBank/DDBJ databases">
        <authorList>
            <person name="Kallberg Y."/>
            <person name="Tangrot J."/>
            <person name="Rosling A."/>
        </authorList>
    </citation>
    <scope>NUCLEOTIDE SEQUENCE</scope>
    <source>
        <strain evidence="1">IL203A</strain>
    </source>
</reference>
<gene>
    <name evidence="1" type="ORF">DHETER_LOCUS13185</name>
</gene>
<protein>
    <submittedName>
        <fullName evidence="1">11689_t:CDS:1</fullName>
    </submittedName>
</protein>
<proteinExistence type="predicted"/>
<organism evidence="1 2">
    <name type="scientific">Dentiscutata heterogama</name>
    <dbReference type="NCBI Taxonomy" id="1316150"/>
    <lineage>
        <taxon>Eukaryota</taxon>
        <taxon>Fungi</taxon>
        <taxon>Fungi incertae sedis</taxon>
        <taxon>Mucoromycota</taxon>
        <taxon>Glomeromycotina</taxon>
        <taxon>Glomeromycetes</taxon>
        <taxon>Diversisporales</taxon>
        <taxon>Gigasporaceae</taxon>
        <taxon>Dentiscutata</taxon>
    </lineage>
</organism>
<accession>A0ACA9PVH2</accession>
<feature type="non-terminal residue" evidence="1">
    <location>
        <position position="1"/>
    </location>
</feature>
<name>A0ACA9PVH2_9GLOM</name>
<evidence type="ECO:0000313" key="1">
    <source>
        <dbReference type="EMBL" id="CAG8726744.1"/>
    </source>
</evidence>
<keyword evidence="2" id="KW-1185">Reference proteome</keyword>
<dbReference type="Proteomes" id="UP000789702">
    <property type="component" value="Unassembled WGS sequence"/>
</dbReference>
<evidence type="ECO:0000313" key="2">
    <source>
        <dbReference type="Proteomes" id="UP000789702"/>
    </source>
</evidence>
<sequence length="59" mass="6897">PDLINIDYLGDILIELLKDTQKNGLEFYFCYKITINDHCSTKKITSDIVKLIKEIDKYS</sequence>
<comment type="caution">
    <text evidence="1">The sequence shown here is derived from an EMBL/GenBank/DDBJ whole genome shotgun (WGS) entry which is preliminary data.</text>
</comment>